<keyword evidence="2" id="KW-1185">Reference proteome</keyword>
<organism evidence="1 2">
    <name type="scientific">Halorhodospira neutriphila</name>
    <dbReference type="NCBI Taxonomy" id="168379"/>
    <lineage>
        <taxon>Bacteria</taxon>
        <taxon>Pseudomonadati</taxon>
        <taxon>Pseudomonadota</taxon>
        <taxon>Gammaproteobacteria</taxon>
        <taxon>Chromatiales</taxon>
        <taxon>Ectothiorhodospiraceae</taxon>
        <taxon>Halorhodospira</taxon>
    </lineage>
</organism>
<evidence type="ECO:0008006" key="3">
    <source>
        <dbReference type="Google" id="ProtNLM"/>
    </source>
</evidence>
<name>A0ABS1E3T0_9GAMM</name>
<reference evidence="1 2" key="1">
    <citation type="journal article" date="2020" name="Microorganisms">
        <title>Osmotic Adaptation and Compatible Solute Biosynthesis of Phototrophic Bacteria as Revealed from Genome Analyses.</title>
        <authorList>
            <person name="Imhoff J.F."/>
            <person name="Rahn T."/>
            <person name="Kunzel S."/>
            <person name="Keller A."/>
            <person name="Neulinger S.C."/>
        </authorList>
    </citation>
    <scope>NUCLEOTIDE SEQUENCE [LARGE SCALE GENOMIC DNA]</scope>
    <source>
        <strain evidence="1 2">DSM 15116</strain>
    </source>
</reference>
<sequence length="363" mass="42764">MTNQVLIRIHIGWARPNCLNCSLRSKKGLIMNSPIFLLASERSGTNLLRRRITESQHHLIGPSPLHFLKHLYFAEPYYGSLDIEKNFLAFIEDARGLAYHHFSPWDIEINTPQIRESYPRLFGEDRSAIGVMHTLYTLYAEAKGYTTYFCKDNNLFDFACDIRNKLPEAKFIYLYRDPRDVVLSQLKRPLQNRSIVYLSQLWKDEQIKCIRHAKTLTKENILHSLSYEELIFNEERTLENLLGQLSLEKREQDQEAFKKENIDIQEWKNLNRGTMRDNSGKFEKHLPRTAIRKIESICWHQMKWLGYKPTNENRPSLSRLRATAEAASGKITRSLRSQISKKELTDGQKDRIDYTKKLIKTWQ</sequence>
<dbReference type="Gene3D" id="3.40.50.300">
    <property type="entry name" value="P-loop containing nucleotide triphosphate hydrolases"/>
    <property type="match status" value="1"/>
</dbReference>
<protein>
    <recommendedName>
        <fullName evidence="3">Sulfotransferase</fullName>
    </recommendedName>
</protein>
<dbReference type="RefSeq" id="WP_200257472.1">
    <property type="nucleotide sequence ID" value="NZ_NRSH01000039.1"/>
</dbReference>
<dbReference type="Proteomes" id="UP000738126">
    <property type="component" value="Unassembled WGS sequence"/>
</dbReference>
<dbReference type="Pfam" id="PF13469">
    <property type="entry name" value="Sulfotransfer_3"/>
    <property type="match status" value="1"/>
</dbReference>
<dbReference type="SUPFAM" id="SSF52540">
    <property type="entry name" value="P-loop containing nucleoside triphosphate hydrolases"/>
    <property type="match status" value="1"/>
</dbReference>
<dbReference type="EMBL" id="NRSH01000039">
    <property type="protein sequence ID" value="MBK1726376.1"/>
    <property type="molecule type" value="Genomic_DNA"/>
</dbReference>
<evidence type="ECO:0000313" key="1">
    <source>
        <dbReference type="EMBL" id="MBK1726376.1"/>
    </source>
</evidence>
<comment type="caution">
    <text evidence="1">The sequence shown here is derived from an EMBL/GenBank/DDBJ whole genome shotgun (WGS) entry which is preliminary data.</text>
</comment>
<evidence type="ECO:0000313" key="2">
    <source>
        <dbReference type="Proteomes" id="UP000738126"/>
    </source>
</evidence>
<gene>
    <name evidence="1" type="ORF">CKO13_04935</name>
</gene>
<accession>A0ABS1E3T0</accession>
<dbReference type="InterPro" id="IPR027417">
    <property type="entry name" value="P-loop_NTPase"/>
</dbReference>
<proteinExistence type="predicted"/>